<evidence type="ECO:0000256" key="1">
    <source>
        <dbReference type="ARBA" id="ARBA00005384"/>
    </source>
</evidence>
<evidence type="ECO:0000259" key="6">
    <source>
        <dbReference type="PROSITE" id="PS50949"/>
    </source>
</evidence>
<dbReference type="InterPro" id="IPR015421">
    <property type="entry name" value="PyrdxlP-dep_Trfase_major"/>
</dbReference>
<dbReference type="EMBL" id="QRBE01000009">
    <property type="protein sequence ID" value="RDS80159.1"/>
    <property type="molecule type" value="Genomic_DNA"/>
</dbReference>
<dbReference type="SUPFAM" id="SSF46785">
    <property type="entry name" value="Winged helix' DNA-binding domain"/>
    <property type="match status" value="1"/>
</dbReference>
<keyword evidence="5" id="KW-0804">Transcription</keyword>
<dbReference type="PRINTS" id="PR00035">
    <property type="entry name" value="HTHGNTR"/>
</dbReference>
<dbReference type="PANTHER" id="PTHR46577">
    <property type="entry name" value="HTH-TYPE TRANSCRIPTIONAL REGULATORY PROTEIN GABR"/>
    <property type="match status" value="1"/>
</dbReference>
<keyword evidence="7" id="KW-0808">Transferase</keyword>
<accession>A0A370WVK1</accession>
<dbReference type="AlphaFoldDB" id="A0A370WVK1"/>
<dbReference type="GO" id="GO:0008483">
    <property type="term" value="F:transaminase activity"/>
    <property type="evidence" value="ECO:0007669"/>
    <property type="project" value="UniProtKB-KW"/>
</dbReference>
<comment type="caution">
    <text evidence="7">The sequence shown here is derived from an EMBL/GenBank/DDBJ whole genome shotgun (WGS) entry which is preliminary data.</text>
</comment>
<organism evidence="7 8">
    <name type="scientific">Dyella monticola</name>
    <dbReference type="NCBI Taxonomy" id="1927958"/>
    <lineage>
        <taxon>Bacteria</taxon>
        <taxon>Pseudomonadati</taxon>
        <taxon>Pseudomonadota</taxon>
        <taxon>Gammaproteobacteria</taxon>
        <taxon>Lysobacterales</taxon>
        <taxon>Rhodanobacteraceae</taxon>
        <taxon>Dyella</taxon>
    </lineage>
</organism>
<keyword evidence="3" id="KW-0805">Transcription regulation</keyword>
<dbReference type="GO" id="GO:0003700">
    <property type="term" value="F:DNA-binding transcription factor activity"/>
    <property type="evidence" value="ECO:0007669"/>
    <property type="project" value="InterPro"/>
</dbReference>
<dbReference type="InterPro" id="IPR000524">
    <property type="entry name" value="Tscrpt_reg_HTH_GntR"/>
</dbReference>
<dbReference type="RefSeq" id="WP_115496327.1">
    <property type="nucleotide sequence ID" value="NZ_QRBE01000009.1"/>
</dbReference>
<dbReference type="Pfam" id="PF00392">
    <property type="entry name" value="GntR"/>
    <property type="match status" value="1"/>
</dbReference>
<protein>
    <submittedName>
        <fullName evidence="7">PLP-dependent aminotransferase family protein</fullName>
    </submittedName>
</protein>
<dbReference type="CDD" id="cd00609">
    <property type="entry name" value="AAT_like"/>
    <property type="match status" value="1"/>
</dbReference>
<dbReference type="InterPro" id="IPR036388">
    <property type="entry name" value="WH-like_DNA-bd_sf"/>
</dbReference>
<keyword evidence="4" id="KW-0238">DNA-binding</keyword>
<dbReference type="Gene3D" id="1.10.10.10">
    <property type="entry name" value="Winged helix-like DNA-binding domain superfamily/Winged helix DNA-binding domain"/>
    <property type="match status" value="1"/>
</dbReference>
<dbReference type="InterPro" id="IPR036390">
    <property type="entry name" value="WH_DNA-bd_sf"/>
</dbReference>
<evidence type="ECO:0000256" key="4">
    <source>
        <dbReference type="ARBA" id="ARBA00023125"/>
    </source>
</evidence>
<evidence type="ECO:0000256" key="5">
    <source>
        <dbReference type="ARBA" id="ARBA00023163"/>
    </source>
</evidence>
<dbReference type="InterPro" id="IPR051446">
    <property type="entry name" value="HTH_trans_reg/aminotransferase"/>
</dbReference>
<dbReference type="Pfam" id="PF00155">
    <property type="entry name" value="Aminotran_1_2"/>
    <property type="match status" value="1"/>
</dbReference>
<name>A0A370WVK1_9GAMM</name>
<keyword evidence="7" id="KW-0032">Aminotransferase</keyword>
<dbReference type="GO" id="GO:0003677">
    <property type="term" value="F:DNA binding"/>
    <property type="evidence" value="ECO:0007669"/>
    <property type="project" value="UniProtKB-KW"/>
</dbReference>
<proteinExistence type="inferred from homology"/>
<reference evidence="7 8" key="1">
    <citation type="submission" date="2018-07" db="EMBL/GenBank/DDBJ databases">
        <title>Dyella monticola sp. nov. and Dyella psychrodurans sp. nov. isolated from monsoon evergreen broad-leaved forest soil of Dinghu Mountain, China.</title>
        <authorList>
            <person name="Gao Z."/>
            <person name="Qiu L."/>
        </authorList>
    </citation>
    <scope>NUCLEOTIDE SEQUENCE [LARGE SCALE GENOMIC DNA]</scope>
    <source>
        <strain evidence="7 8">4G-K06</strain>
    </source>
</reference>
<evidence type="ECO:0000256" key="3">
    <source>
        <dbReference type="ARBA" id="ARBA00023015"/>
    </source>
</evidence>
<sequence>MNHPFEFPLDLPARSSRQRLAALHAQLHAAILDGRLKAGLQLPATRALADTLGVSRNTVVAAYDLLLSEGYIVAQRGAGHFVADVAARRPTVSTHATADRNEHRLTPYWRNMSTMPVPMQLGAFAFDFRLGIPDSHPFPYDVWRRLSARALRMMAKGAPLYGPPQGKRALREAIASHISFARAVACGPDDIVVTNGAQQAFDLLARVLVTPGRSVLAVEDPGYQPLQDVFAAAGARIVGVAVDEEGLVVEKLPPNANIIYVTPSHQFPLGVVMSPRRRVALLQFARAHGAVIIEDDYDSEFRYSGRPLDALQTLDRGDTVCYVGTFSKCLFPALRLGYAVVPPWLRAALANAKYQADSHGNVLAQDTLAAFIAEGHLVRHVRHMRKLYAERRHALLDALARYANGTWRPWPSDAGLHLAVSLPASIDAIELAERAEKSGIRLDALNSCALDASAVNGVGFGLGLADVRNIDEGIRRLTELVDQSV</sequence>
<dbReference type="Proteomes" id="UP000254258">
    <property type="component" value="Unassembled WGS sequence"/>
</dbReference>
<evidence type="ECO:0000313" key="7">
    <source>
        <dbReference type="EMBL" id="RDS80159.1"/>
    </source>
</evidence>
<feature type="domain" description="HTH gntR-type" evidence="6">
    <location>
        <begin position="17"/>
        <end position="85"/>
    </location>
</feature>
<keyword evidence="8" id="KW-1185">Reference proteome</keyword>
<evidence type="ECO:0000313" key="8">
    <source>
        <dbReference type="Proteomes" id="UP000254258"/>
    </source>
</evidence>
<comment type="similarity">
    <text evidence="1">In the C-terminal section; belongs to the class-I pyridoxal-phosphate-dependent aminotransferase family.</text>
</comment>
<dbReference type="OrthoDB" id="9808770at2"/>
<keyword evidence="2" id="KW-0663">Pyridoxal phosphate</keyword>
<dbReference type="SUPFAM" id="SSF53383">
    <property type="entry name" value="PLP-dependent transferases"/>
    <property type="match status" value="1"/>
</dbReference>
<dbReference type="InterPro" id="IPR015424">
    <property type="entry name" value="PyrdxlP-dep_Trfase"/>
</dbReference>
<gene>
    <name evidence="7" type="ORF">DWU98_14705</name>
</gene>
<evidence type="ECO:0000256" key="2">
    <source>
        <dbReference type="ARBA" id="ARBA00022898"/>
    </source>
</evidence>
<dbReference type="PROSITE" id="PS50949">
    <property type="entry name" value="HTH_GNTR"/>
    <property type="match status" value="1"/>
</dbReference>
<dbReference type="PANTHER" id="PTHR46577:SF1">
    <property type="entry name" value="HTH-TYPE TRANSCRIPTIONAL REGULATORY PROTEIN GABR"/>
    <property type="match status" value="1"/>
</dbReference>
<dbReference type="CDD" id="cd07377">
    <property type="entry name" value="WHTH_GntR"/>
    <property type="match status" value="1"/>
</dbReference>
<dbReference type="InterPro" id="IPR004839">
    <property type="entry name" value="Aminotransferase_I/II_large"/>
</dbReference>
<dbReference type="SMART" id="SM00345">
    <property type="entry name" value="HTH_GNTR"/>
    <property type="match status" value="1"/>
</dbReference>
<dbReference type="GO" id="GO:0030170">
    <property type="term" value="F:pyridoxal phosphate binding"/>
    <property type="evidence" value="ECO:0007669"/>
    <property type="project" value="InterPro"/>
</dbReference>
<dbReference type="Gene3D" id="3.40.640.10">
    <property type="entry name" value="Type I PLP-dependent aspartate aminotransferase-like (Major domain)"/>
    <property type="match status" value="1"/>
</dbReference>